<proteinExistence type="predicted"/>
<dbReference type="STRING" id="709991.Odosp_1085"/>
<evidence type="ECO:0000313" key="2">
    <source>
        <dbReference type="Proteomes" id="UP000006657"/>
    </source>
</evidence>
<evidence type="ECO:0000313" key="1">
    <source>
        <dbReference type="EMBL" id="ADY32151.1"/>
    </source>
</evidence>
<name>F9ZAC5_ODOSD</name>
<dbReference type="KEGG" id="osp:Odosp_1085"/>
<dbReference type="AlphaFoldDB" id="F9ZAC5"/>
<gene>
    <name evidence="1" type="ordered locus">Odosp_1085</name>
</gene>
<reference evidence="1 2" key="1">
    <citation type="journal article" date="2011" name="Stand. Genomic Sci.">
        <title>Complete genome sequence of Odoribacter splanchnicus type strain (1651/6).</title>
        <authorList>
            <consortium name="US DOE Joint Genome Institute (JGI-PGF)"/>
            <person name="Goker M."/>
            <person name="Gronow S."/>
            <person name="Zeytun A."/>
            <person name="Nolan M."/>
            <person name="Lucas S."/>
            <person name="Lapidus A."/>
            <person name="Hammon N."/>
            <person name="Deshpande S."/>
            <person name="Cheng J.F."/>
            <person name="Pitluck S."/>
            <person name="Liolios K."/>
            <person name="Pagani I."/>
            <person name="Ivanova N."/>
            <person name="Mavromatis K."/>
            <person name="Ovchinikova G."/>
            <person name="Pati A."/>
            <person name="Tapia R."/>
            <person name="Han C."/>
            <person name="Goodwin L."/>
            <person name="Chen A."/>
            <person name="Palaniappan K."/>
            <person name="Land M."/>
            <person name="Hauser L."/>
            <person name="Jeffries C.D."/>
            <person name="Brambilla E.M."/>
            <person name="Rohde M."/>
            <person name="Detter J.C."/>
            <person name="Woyke T."/>
            <person name="Bristow J."/>
            <person name="Markowitz V."/>
            <person name="Hugenholtz P."/>
            <person name="Eisen J.A."/>
            <person name="Kyrpides N.C."/>
            <person name="Klenk H.P."/>
        </authorList>
    </citation>
    <scope>NUCLEOTIDE SEQUENCE [LARGE SCALE GENOMIC DNA]</scope>
    <source>
        <strain evidence="2">ATCC 29572 / DSM 20712 / JCM 15291 / NCTC 10825 / 1651/6</strain>
    </source>
</reference>
<dbReference type="EMBL" id="CP002544">
    <property type="protein sequence ID" value="ADY32151.1"/>
    <property type="molecule type" value="Genomic_DNA"/>
</dbReference>
<sequence length="34" mass="3963">MTSVNLPENYDLNMHYSQTILPTCGGKDRIKWVH</sequence>
<dbReference type="Proteomes" id="UP000006657">
    <property type="component" value="Chromosome"/>
</dbReference>
<keyword evidence="2" id="KW-1185">Reference proteome</keyword>
<organism evidence="1 2">
    <name type="scientific">Odoribacter splanchnicus (strain ATCC 29572 / DSM 20712 / CIP 104287 / JCM 15291 / NCTC 10825 / 1651/6)</name>
    <name type="common">Bacteroides splanchnicus</name>
    <dbReference type="NCBI Taxonomy" id="709991"/>
    <lineage>
        <taxon>Bacteria</taxon>
        <taxon>Pseudomonadati</taxon>
        <taxon>Bacteroidota</taxon>
        <taxon>Bacteroidia</taxon>
        <taxon>Bacteroidales</taxon>
        <taxon>Odoribacteraceae</taxon>
        <taxon>Odoribacter</taxon>
    </lineage>
</organism>
<protein>
    <submittedName>
        <fullName evidence="1">Uncharacterized protein</fullName>
    </submittedName>
</protein>
<dbReference type="PaxDb" id="709991-Odosp_1085"/>
<accession>F9ZAC5</accession>
<dbReference type="HOGENOM" id="CLU_3374896_0_0_10"/>